<dbReference type="Gene3D" id="1.10.10.10">
    <property type="entry name" value="Winged helix-like DNA-binding domain superfamily/Winged helix DNA-binding domain"/>
    <property type="match status" value="1"/>
</dbReference>
<sequence>MDRLRALTVFVRVAQARSFSQGARELGMSPQAASKQVMLLERMLGVRLLHRTTQKVGLTREGEQLLSQCQRPVESLEVALRHIDGDREQVAGVVRVAAPYSLAHRYVAPAVAEFVQSYPDVAVELLVGDQLTDVIEQGIDIGLRTGSLPDSSLVARRIAPLQLIVCAAPAYLERHGVPRSIAELERHRCTSFLHPRTGKVFPWEFLVDGAIETRTFAPFVATNDVDAEVETVASGAAIGQFFQYAVAEHLRAGRLVPVLPQHATERYGVFLYMPARAHVPRRNRLLADFLVQRLAGHEDFQRIALELPAVRRRA</sequence>
<dbReference type="Proteomes" id="UP000324324">
    <property type="component" value="Unassembled WGS sequence"/>
</dbReference>
<evidence type="ECO:0000256" key="3">
    <source>
        <dbReference type="ARBA" id="ARBA00023125"/>
    </source>
</evidence>
<organism evidence="6 7">
    <name type="scientific">Cupriavidus cauae</name>
    <dbReference type="NCBI Taxonomy" id="2608999"/>
    <lineage>
        <taxon>Bacteria</taxon>
        <taxon>Pseudomonadati</taxon>
        <taxon>Pseudomonadota</taxon>
        <taxon>Betaproteobacteria</taxon>
        <taxon>Burkholderiales</taxon>
        <taxon>Burkholderiaceae</taxon>
        <taxon>Cupriavidus</taxon>
    </lineage>
</organism>
<reference evidence="6 7" key="1">
    <citation type="submission" date="2019-09" db="EMBL/GenBank/DDBJ databases">
        <title>Isolation of a novel species in the genus Cupriavidus from patients with sepsis using whole genome sequencing.</title>
        <authorList>
            <person name="Kweon O.J."/>
            <person name="Lee M.-K."/>
        </authorList>
    </citation>
    <scope>NUCLEOTIDE SEQUENCE [LARGE SCALE GENOMIC DNA]</scope>
    <source>
        <strain evidence="6 7">MKL-01</strain>
    </source>
</reference>
<feature type="domain" description="HTH lysR-type" evidence="5">
    <location>
        <begin position="1"/>
        <end position="59"/>
    </location>
</feature>
<dbReference type="Gene3D" id="3.40.190.290">
    <property type="match status" value="1"/>
</dbReference>
<dbReference type="RefSeq" id="WP_150082816.1">
    <property type="nucleotide sequence ID" value="NZ_VWRN01000027.1"/>
</dbReference>
<evidence type="ECO:0000313" key="6">
    <source>
        <dbReference type="EMBL" id="KAA6126121.1"/>
    </source>
</evidence>
<dbReference type="FunFam" id="1.10.10.10:FF:000001">
    <property type="entry name" value="LysR family transcriptional regulator"/>
    <property type="match status" value="1"/>
</dbReference>
<dbReference type="Pfam" id="PF03466">
    <property type="entry name" value="LysR_substrate"/>
    <property type="match status" value="1"/>
</dbReference>
<dbReference type="InterPro" id="IPR036388">
    <property type="entry name" value="WH-like_DNA-bd_sf"/>
</dbReference>
<dbReference type="InterPro" id="IPR058163">
    <property type="entry name" value="LysR-type_TF_proteobact-type"/>
</dbReference>
<comment type="caution">
    <text evidence="6">The sequence shown here is derived from an EMBL/GenBank/DDBJ whole genome shotgun (WGS) entry which is preliminary data.</text>
</comment>
<gene>
    <name evidence="6" type="ORF">F1599_09000</name>
</gene>
<dbReference type="SUPFAM" id="SSF46785">
    <property type="entry name" value="Winged helix' DNA-binding domain"/>
    <property type="match status" value="1"/>
</dbReference>
<keyword evidence="7" id="KW-1185">Reference proteome</keyword>
<evidence type="ECO:0000313" key="7">
    <source>
        <dbReference type="Proteomes" id="UP000324324"/>
    </source>
</evidence>
<dbReference type="PANTHER" id="PTHR30537:SF72">
    <property type="entry name" value="LYSR FAMILY TRANSCRIPTIONAL REGULATOR"/>
    <property type="match status" value="1"/>
</dbReference>
<dbReference type="EMBL" id="VWRN01000027">
    <property type="protein sequence ID" value="KAA6126121.1"/>
    <property type="molecule type" value="Genomic_DNA"/>
</dbReference>
<keyword evidence="2" id="KW-0805">Transcription regulation</keyword>
<evidence type="ECO:0000259" key="5">
    <source>
        <dbReference type="PROSITE" id="PS50931"/>
    </source>
</evidence>
<proteinExistence type="inferred from homology"/>
<evidence type="ECO:0000256" key="2">
    <source>
        <dbReference type="ARBA" id="ARBA00023015"/>
    </source>
</evidence>
<dbReference type="GO" id="GO:0043565">
    <property type="term" value="F:sequence-specific DNA binding"/>
    <property type="evidence" value="ECO:0007669"/>
    <property type="project" value="TreeGrafter"/>
</dbReference>
<evidence type="ECO:0000256" key="1">
    <source>
        <dbReference type="ARBA" id="ARBA00009437"/>
    </source>
</evidence>
<name>A0A5M8AVD9_9BURK</name>
<dbReference type="InterPro" id="IPR000847">
    <property type="entry name" value="LysR_HTH_N"/>
</dbReference>
<dbReference type="InterPro" id="IPR036390">
    <property type="entry name" value="WH_DNA-bd_sf"/>
</dbReference>
<dbReference type="CDD" id="cd08422">
    <property type="entry name" value="PBP2_CrgA_like"/>
    <property type="match status" value="1"/>
</dbReference>
<dbReference type="GO" id="GO:0006351">
    <property type="term" value="P:DNA-templated transcription"/>
    <property type="evidence" value="ECO:0007669"/>
    <property type="project" value="TreeGrafter"/>
</dbReference>
<dbReference type="InterPro" id="IPR005119">
    <property type="entry name" value="LysR_subst-bd"/>
</dbReference>
<dbReference type="Pfam" id="PF00126">
    <property type="entry name" value="HTH_1"/>
    <property type="match status" value="1"/>
</dbReference>
<evidence type="ECO:0000256" key="4">
    <source>
        <dbReference type="ARBA" id="ARBA00023163"/>
    </source>
</evidence>
<accession>A0A5M8AVD9</accession>
<keyword evidence="4" id="KW-0804">Transcription</keyword>
<protein>
    <submittedName>
        <fullName evidence="6">LysR family transcriptional regulator</fullName>
    </submittedName>
</protein>
<keyword evidence="3" id="KW-0238">DNA-binding</keyword>
<dbReference type="PROSITE" id="PS50931">
    <property type="entry name" value="HTH_LYSR"/>
    <property type="match status" value="1"/>
</dbReference>
<dbReference type="SUPFAM" id="SSF53850">
    <property type="entry name" value="Periplasmic binding protein-like II"/>
    <property type="match status" value="1"/>
</dbReference>
<dbReference type="GO" id="GO:0003700">
    <property type="term" value="F:DNA-binding transcription factor activity"/>
    <property type="evidence" value="ECO:0007669"/>
    <property type="project" value="InterPro"/>
</dbReference>
<dbReference type="AlphaFoldDB" id="A0A5M8AVD9"/>
<dbReference type="PANTHER" id="PTHR30537">
    <property type="entry name" value="HTH-TYPE TRANSCRIPTIONAL REGULATOR"/>
    <property type="match status" value="1"/>
</dbReference>
<comment type="similarity">
    <text evidence="1">Belongs to the LysR transcriptional regulatory family.</text>
</comment>